<accession>A0A8J3I5Y3</accession>
<evidence type="ECO:0000313" key="6">
    <source>
        <dbReference type="Proteomes" id="UP000612362"/>
    </source>
</evidence>
<dbReference type="GO" id="GO:0003677">
    <property type="term" value="F:DNA binding"/>
    <property type="evidence" value="ECO:0007669"/>
    <property type="project" value="UniProtKB-KW"/>
</dbReference>
<dbReference type="Pfam" id="PF00589">
    <property type="entry name" value="Phage_integrase"/>
    <property type="match status" value="1"/>
</dbReference>
<dbReference type="Gene3D" id="1.10.443.10">
    <property type="entry name" value="Intergrase catalytic core"/>
    <property type="match status" value="1"/>
</dbReference>
<feature type="domain" description="Tyr recombinase" evidence="4">
    <location>
        <begin position="198"/>
        <end position="389"/>
    </location>
</feature>
<keyword evidence="2" id="KW-0238">DNA-binding</keyword>
<comment type="caution">
    <text evidence="5">The sequence shown here is derived from an EMBL/GenBank/DDBJ whole genome shotgun (WGS) entry which is preliminary data.</text>
</comment>
<dbReference type="EMBL" id="BNJF01000005">
    <property type="protein sequence ID" value="GHO49236.1"/>
    <property type="molecule type" value="Genomic_DNA"/>
</dbReference>
<evidence type="ECO:0000256" key="1">
    <source>
        <dbReference type="ARBA" id="ARBA00008857"/>
    </source>
</evidence>
<proteinExistence type="inferred from homology"/>
<evidence type="ECO:0000256" key="2">
    <source>
        <dbReference type="ARBA" id="ARBA00023125"/>
    </source>
</evidence>
<protein>
    <recommendedName>
        <fullName evidence="4">Tyr recombinase domain-containing protein</fullName>
    </recommendedName>
</protein>
<dbReference type="GO" id="GO:0006310">
    <property type="term" value="P:DNA recombination"/>
    <property type="evidence" value="ECO:0007669"/>
    <property type="project" value="UniProtKB-KW"/>
</dbReference>
<dbReference type="PROSITE" id="PS51898">
    <property type="entry name" value="TYR_RECOMBINASE"/>
    <property type="match status" value="1"/>
</dbReference>
<gene>
    <name evidence="5" type="ORF">KSX_73990</name>
</gene>
<dbReference type="InterPro" id="IPR002104">
    <property type="entry name" value="Integrase_catalytic"/>
</dbReference>
<comment type="similarity">
    <text evidence="1">Belongs to the 'phage' integrase family.</text>
</comment>
<dbReference type="AlphaFoldDB" id="A0A8J3I5Y3"/>
<dbReference type="CDD" id="cd00397">
    <property type="entry name" value="DNA_BRE_C"/>
    <property type="match status" value="1"/>
</dbReference>
<keyword evidence="3" id="KW-0233">DNA recombination</keyword>
<evidence type="ECO:0000259" key="4">
    <source>
        <dbReference type="PROSITE" id="PS51898"/>
    </source>
</evidence>
<keyword evidence="6" id="KW-1185">Reference proteome</keyword>
<dbReference type="GO" id="GO:0015074">
    <property type="term" value="P:DNA integration"/>
    <property type="evidence" value="ECO:0007669"/>
    <property type="project" value="InterPro"/>
</dbReference>
<dbReference type="PANTHER" id="PTHR30349:SF41">
    <property type="entry name" value="INTEGRASE_RECOMBINASE PROTEIN MJ0367-RELATED"/>
    <property type="match status" value="1"/>
</dbReference>
<dbReference type="PANTHER" id="PTHR30349">
    <property type="entry name" value="PHAGE INTEGRASE-RELATED"/>
    <property type="match status" value="1"/>
</dbReference>
<evidence type="ECO:0000256" key="3">
    <source>
        <dbReference type="ARBA" id="ARBA00023172"/>
    </source>
</evidence>
<name>A0A8J3I5Y3_9CHLR</name>
<dbReference type="RefSeq" id="WP_220198385.1">
    <property type="nucleotide sequence ID" value="NZ_BNJF01000005.1"/>
</dbReference>
<organism evidence="5 6">
    <name type="scientific">Ktedonospora formicarum</name>
    <dbReference type="NCBI Taxonomy" id="2778364"/>
    <lineage>
        <taxon>Bacteria</taxon>
        <taxon>Bacillati</taxon>
        <taxon>Chloroflexota</taxon>
        <taxon>Ktedonobacteria</taxon>
        <taxon>Ktedonobacterales</taxon>
        <taxon>Ktedonobacteraceae</taxon>
        <taxon>Ktedonospora</taxon>
    </lineage>
</organism>
<dbReference type="Proteomes" id="UP000612362">
    <property type="component" value="Unassembled WGS sequence"/>
</dbReference>
<dbReference type="InterPro" id="IPR050090">
    <property type="entry name" value="Tyrosine_recombinase_XerCD"/>
</dbReference>
<reference evidence="5" key="1">
    <citation type="submission" date="2020-10" db="EMBL/GenBank/DDBJ databases">
        <title>Taxonomic study of unclassified bacteria belonging to the class Ktedonobacteria.</title>
        <authorList>
            <person name="Yabe S."/>
            <person name="Wang C.M."/>
            <person name="Zheng Y."/>
            <person name="Sakai Y."/>
            <person name="Cavaletti L."/>
            <person name="Monciardini P."/>
            <person name="Donadio S."/>
        </authorList>
    </citation>
    <scope>NUCLEOTIDE SEQUENCE</scope>
    <source>
        <strain evidence="5">SOSP1-1</strain>
    </source>
</reference>
<dbReference type="InterPro" id="IPR013762">
    <property type="entry name" value="Integrase-like_cat_sf"/>
</dbReference>
<evidence type="ECO:0000313" key="5">
    <source>
        <dbReference type="EMBL" id="GHO49236.1"/>
    </source>
</evidence>
<dbReference type="InterPro" id="IPR011010">
    <property type="entry name" value="DNA_brk_join_enz"/>
</dbReference>
<dbReference type="SUPFAM" id="SSF56349">
    <property type="entry name" value="DNA breaking-rejoining enzymes"/>
    <property type="match status" value="1"/>
</dbReference>
<sequence>MSQSMGVFRCVSCPEGVTSRYREVVVDGTGAPHYALTEFAWQMNQILSAGAARTYVRVLLPYFTYLLSHESQCADGTGWESAPETVRELVREYVVQRLRCHARRSQGYEVIGLREGSSSSVRVFLAALKHFYQMACRAGWYAYGNPLIDTASAVLHEVEAAERRAAGRRPRMPAYSGMEIARGHRCSENYFRLQEEQWIPQPMDDPSLPARLAQGMRMAQWGLRDQIVVRMAYESGARIREILCLLVGDWRARGCTQEATTFSKGSRGRRVKVIRFSSETARMVRAYVNTERWRWDGQQRRLEQLEDHDPLFVSRRGKPYDYEAFKPHWYALCAKVGIDLNIHGLRHWYVTQAMRQVSESAQTPDEVMRGKEDLVRYMGWRSAAHIGSL</sequence>